<reference evidence="2" key="1">
    <citation type="submission" date="2024-02" db="EMBL/GenBank/DDBJ databases">
        <title>Tomenella chthoni gen. nov. sp. nov., a member of the family Jonesiaceae isolated from bat guano.</title>
        <authorList>
            <person name="Miller S.L."/>
            <person name="King J."/>
            <person name="Sankaranarayanan K."/>
            <person name="Lawson P.A."/>
        </authorList>
    </citation>
    <scope>NUCLEOTIDE SEQUENCE</scope>
    <source>
        <strain evidence="2">BS-20</strain>
    </source>
</reference>
<organism evidence="2">
    <name type="scientific">Jonesiaceae bacterium BS-20</name>
    <dbReference type="NCBI Taxonomy" id="3120821"/>
    <lineage>
        <taxon>Bacteria</taxon>
        <taxon>Bacillati</taxon>
        <taxon>Actinomycetota</taxon>
        <taxon>Actinomycetes</taxon>
        <taxon>Micrococcales</taxon>
        <taxon>Jonesiaceae</taxon>
    </lineage>
</organism>
<gene>
    <name evidence="2" type="ORF">V5R04_07205</name>
</gene>
<protein>
    <submittedName>
        <fullName evidence="2">Uncharacterized protein</fullName>
    </submittedName>
</protein>
<dbReference type="EMBL" id="CP146203">
    <property type="protein sequence ID" value="XBH22990.1"/>
    <property type="molecule type" value="Genomic_DNA"/>
</dbReference>
<keyword evidence="1" id="KW-0472">Membrane</keyword>
<feature type="transmembrane region" description="Helical" evidence="1">
    <location>
        <begin position="36"/>
        <end position="56"/>
    </location>
</feature>
<keyword evidence="1" id="KW-1133">Transmembrane helix</keyword>
<accession>A0AAU7DZ59</accession>
<evidence type="ECO:0000256" key="1">
    <source>
        <dbReference type="SAM" id="Phobius"/>
    </source>
</evidence>
<dbReference type="AlphaFoldDB" id="A0AAU7DZ59"/>
<keyword evidence="1" id="KW-0812">Transmembrane</keyword>
<proteinExistence type="predicted"/>
<feature type="transmembrane region" description="Helical" evidence="1">
    <location>
        <begin position="63"/>
        <end position="90"/>
    </location>
</feature>
<feature type="transmembrane region" description="Helical" evidence="1">
    <location>
        <begin position="12"/>
        <end position="30"/>
    </location>
</feature>
<name>A0AAU7DZ59_9MICO</name>
<evidence type="ECO:0000313" key="2">
    <source>
        <dbReference type="EMBL" id="XBH22990.1"/>
    </source>
</evidence>
<sequence>MPRPLKPARKAGLAGVTFAASSIFVMLMTVSQTAGLPLLAVNLLTLVPAAVSLAFIAGSRDSLWLWVSVIITAQLIMPIFLMPYLIIAFAGATYSTWVRSAGWRNWVKAVKRPAQKMEGSHV</sequence>